<dbReference type="AlphaFoldDB" id="A0A9N9FFL8"/>
<keyword evidence="2" id="KW-1185">Reference proteome</keyword>
<organism evidence="1 2">
    <name type="scientific">Paraglomus brasilianum</name>
    <dbReference type="NCBI Taxonomy" id="144538"/>
    <lineage>
        <taxon>Eukaryota</taxon>
        <taxon>Fungi</taxon>
        <taxon>Fungi incertae sedis</taxon>
        <taxon>Mucoromycota</taxon>
        <taxon>Glomeromycotina</taxon>
        <taxon>Glomeromycetes</taxon>
        <taxon>Paraglomerales</taxon>
        <taxon>Paraglomeraceae</taxon>
        <taxon>Paraglomus</taxon>
    </lineage>
</organism>
<evidence type="ECO:0000313" key="2">
    <source>
        <dbReference type="Proteomes" id="UP000789739"/>
    </source>
</evidence>
<evidence type="ECO:0000313" key="1">
    <source>
        <dbReference type="EMBL" id="CAG8529698.1"/>
    </source>
</evidence>
<dbReference type="OrthoDB" id="10377894at2759"/>
<reference evidence="1" key="1">
    <citation type="submission" date="2021-06" db="EMBL/GenBank/DDBJ databases">
        <authorList>
            <person name="Kallberg Y."/>
            <person name="Tangrot J."/>
            <person name="Rosling A."/>
        </authorList>
    </citation>
    <scope>NUCLEOTIDE SEQUENCE</scope>
    <source>
        <strain evidence="1">BR232B</strain>
    </source>
</reference>
<proteinExistence type="predicted"/>
<gene>
    <name evidence="1" type="ORF">PBRASI_LOCUS4047</name>
</gene>
<protein>
    <submittedName>
        <fullName evidence="1">8849_t:CDS:1</fullName>
    </submittedName>
</protein>
<accession>A0A9N9FFL8</accession>
<comment type="caution">
    <text evidence="1">The sequence shown here is derived from an EMBL/GenBank/DDBJ whole genome shotgun (WGS) entry which is preliminary data.</text>
</comment>
<dbReference type="EMBL" id="CAJVPI010000396">
    <property type="protein sequence ID" value="CAG8529698.1"/>
    <property type="molecule type" value="Genomic_DNA"/>
</dbReference>
<sequence length="266" mass="30425">MQCDGLSSNNKLRGRQAKLLASNIELQESRSIEKLELIRWPTKRKQLEWRYTPHDLPDYDEPNISELSSIVNISAISPSVNIALTPSTKRQKSIPHHKTYSYDIDAENTDRALAVEIRTLIDRIQFDSKSRLTEKGYLEIFIEDQLGEMLDVLGLLFKHASTLRSVERNHLPSISMSQMPSQNLSDDDEQTRQFLHNNTEQVARPSGSQPSNKASSKIYDEVVITWEHVLYAAQAIGLPDNVIEATYEKIAPKFDPERNFLGELKY</sequence>
<name>A0A9N9FFL8_9GLOM</name>
<dbReference type="Proteomes" id="UP000789739">
    <property type="component" value="Unassembled WGS sequence"/>
</dbReference>